<reference evidence="2" key="1">
    <citation type="submission" date="2017-02" db="EMBL/GenBank/DDBJ databases">
        <authorList>
            <person name="Varghese N."/>
            <person name="Submissions S."/>
        </authorList>
    </citation>
    <scope>NUCLEOTIDE SEQUENCE [LARGE SCALE GENOMIC DNA]</scope>
    <source>
        <strain evidence="2">DSM 23966</strain>
    </source>
</reference>
<name>A0A1T4XXI1_9BACL</name>
<organism evidence="1 2">
    <name type="scientific">Sporosarcina newyorkensis</name>
    <dbReference type="NCBI Taxonomy" id="759851"/>
    <lineage>
        <taxon>Bacteria</taxon>
        <taxon>Bacillati</taxon>
        <taxon>Bacillota</taxon>
        <taxon>Bacilli</taxon>
        <taxon>Bacillales</taxon>
        <taxon>Caryophanaceae</taxon>
        <taxon>Sporosarcina</taxon>
    </lineage>
</organism>
<dbReference type="Proteomes" id="UP000190042">
    <property type="component" value="Unassembled WGS sequence"/>
</dbReference>
<sequence length="62" mass="7089">MVRFERRLVRTRIGAGRAVFGSVQNKIGSVTTMFRSQLVVPPKDLYRMWIQVFSEVLFSIGG</sequence>
<accession>A0A1T4XXI1</accession>
<gene>
    <name evidence="1" type="ORF">SAMN04244570_1389</name>
</gene>
<evidence type="ECO:0000313" key="1">
    <source>
        <dbReference type="EMBL" id="SKA94224.1"/>
    </source>
</evidence>
<dbReference type="AlphaFoldDB" id="A0A1T4XXI1"/>
<evidence type="ECO:0000313" key="2">
    <source>
        <dbReference type="Proteomes" id="UP000190042"/>
    </source>
</evidence>
<dbReference type="EMBL" id="FUYJ01000002">
    <property type="protein sequence ID" value="SKA94224.1"/>
    <property type="molecule type" value="Genomic_DNA"/>
</dbReference>
<proteinExistence type="predicted"/>
<protein>
    <submittedName>
        <fullName evidence="1">Uncharacterized protein</fullName>
    </submittedName>
</protein>
<keyword evidence="2" id="KW-1185">Reference proteome</keyword>